<comment type="similarity">
    <text evidence="2 4">Belongs to the pseudouridine synthase RluA family.</text>
</comment>
<evidence type="ECO:0000256" key="4">
    <source>
        <dbReference type="RuleBase" id="RU362028"/>
    </source>
</evidence>
<dbReference type="InterPro" id="IPR006225">
    <property type="entry name" value="PsdUridine_synth_RluC/D"/>
</dbReference>
<gene>
    <name evidence="6" type="ORF">CF651_08450</name>
</gene>
<dbReference type="Gene3D" id="3.30.2350.10">
    <property type="entry name" value="Pseudouridine synthase"/>
    <property type="match status" value="1"/>
</dbReference>
<feature type="domain" description="Pseudouridine synthase RsuA/RluA-like" evidence="5">
    <location>
        <begin position="81"/>
        <end position="232"/>
    </location>
</feature>
<dbReference type="SUPFAM" id="SSF55120">
    <property type="entry name" value="Pseudouridine synthase"/>
    <property type="match status" value="1"/>
</dbReference>
<evidence type="ECO:0000256" key="2">
    <source>
        <dbReference type="ARBA" id="ARBA00010876"/>
    </source>
</evidence>
<dbReference type="OrthoDB" id="9773999at2"/>
<dbReference type="PANTHER" id="PTHR21600">
    <property type="entry name" value="MITOCHONDRIAL RNA PSEUDOURIDINE SYNTHASE"/>
    <property type="match status" value="1"/>
</dbReference>
<accession>A0A229UU18</accession>
<dbReference type="GO" id="GO:0009982">
    <property type="term" value="F:pseudouridine synthase activity"/>
    <property type="evidence" value="ECO:0007669"/>
    <property type="project" value="InterPro"/>
</dbReference>
<keyword evidence="4" id="KW-0413">Isomerase</keyword>
<evidence type="ECO:0000259" key="5">
    <source>
        <dbReference type="Pfam" id="PF00849"/>
    </source>
</evidence>
<name>A0A229UU18_9BACL</name>
<feature type="active site" evidence="3">
    <location>
        <position position="129"/>
    </location>
</feature>
<dbReference type="InterPro" id="IPR050188">
    <property type="entry name" value="RluA_PseudoU_synthase"/>
</dbReference>
<evidence type="ECO:0000313" key="7">
    <source>
        <dbReference type="Proteomes" id="UP000215509"/>
    </source>
</evidence>
<dbReference type="GO" id="GO:0140098">
    <property type="term" value="F:catalytic activity, acting on RNA"/>
    <property type="evidence" value="ECO:0007669"/>
    <property type="project" value="UniProtKB-ARBA"/>
</dbReference>
<dbReference type="GO" id="GO:0000455">
    <property type="term" value="P:enzyme-directed rRNA pseudouridine synthesis"/>
    <property type="evidence" value="ECO:0007669"/>
    <property type="project" value="TreeGrafter"/>
</dbReference>
<dbReference type="Pfam" id="PF00849">
    <property type="entry name" value="PseudoU_synth_2"/>
    <property type="match status" value="1"/>
</dbReference>
<evidence type="ECO:0000256" key="1">
    <source>
        <dbReference type="ARBA" id="ARBA00000073"/>
    </source>
</evidence>
<reference evidence="6 7" key="1">
    <citation type="submission" date="2017-07" db="EMBL/GenBank/DDBJ databases">
        <title>Genome sequencing and assembly of Paenibacillus rigui.</title>
        <authorList>
            <person name="Mayilraj S."/>
        </authorList>
    </citation>
    <scope>NUCLEOTIDE SEQUENCE [LARGE SCALE GENOMIC DNA]</scope>
    <source>
        <strain evidence="6 7">JCM 16352</strain>
    </source>
</reference>
<keyword evidence="7" id="KW-1185">Reference proteome</keyword>
<evidence type="ECO:0000256" key="3">
    <source>
        <dbReference type="PIRSR" id="PIRSR606225-1"/>
    </source>
</evidence>
<comment type="catalytic activity">
    <reaction evidence="1 4">
        <text>a uridine in RNA = a pseudouridine in RNA</text>
        <dbReference type="Rhea" id="RHEA:48348"/>
        <dbReference type="Rhea" id="RHEA-COMP:12068"/>
        <dbReference type="Rhea" id="RHEA-COMP:12069"/>
        <dbReference type="ChEBI" id="CHEBI:65314"/>
        <dbReference type="ChEBI" id="CHEBI:65315"/>
    </reaction>
</comment>
<dbReference type="RefSeq" id="WP_094014419.1">
    <property type="nucleotide sequence ID" value="NZ_NMQW01000012.1"/>
</dbReference>
<evidence type="ECO:0000313" key="6">
    <source>
        <dbReference type="EMBL" id="OXM86870.1"/>
    </source>
</evidence>
<dbReference type="PANTHER" id="PTHR21600:SF71">
    <property type="entry name" value="PSEUDOURIDINE SYNTHASE"/>
    <property type="match status" value="1"/>
</dbReference>
<comment type="function">
    <text evidence="4">Responsible for synthesis of pseudouridine from uracil.</text>
</comment>
<dbReference type="GO" id="GO:0003723">
    <property type="term" value="F:RNA binding"/>
    <property type="evidence" value="ECO:0007669"/>
    <property type="project" value="InterPro"/>
</dbReference>
<sequence>MISWQKKGEWLELRLPRPIQNENDMKEYIRLPDKFLGNLIKAQGVSLAGARARLKLFPNEPLQTIPRWFPLEVLFEDDFCLVVLKPAGMKLHTDGTRSDAEPVTLSEAVAGYYESTGQACRPRHIHRLDEDTTGPVLFAKHEWGQLILDEAMREKKIGREYCAIVQGRLKQQHGTIDAPIGKDRHHASRRRVSPTGDRAVTHYQVAEQWKDAALVRLKLETGRTHQIRVHLSYLGHPIWGDALYGGRKEGIDRQALHGEKLVFNHPLTGERTEIEAPWPQDMERLYSFLQKI</sequence>
<dbReference type="EMBL" id="NMQW01000012">
    <property type="protein sequence ID" value="OXM86870.1"/>
    <property type="molecule type" value="Genomic_DNA"/>
</dbReference>
<protein>
    <recommendedName>
        <fullName evidence="4">Pseudouridine synthase</fullName>
        <ecNumber evidence="4">5.4.99.-</ecNumber>
    </recommendedName>
</protein>
<dbReference type="AlphaFoldDB" id="A0A229UU18"/>
<dbReference type="EC" id="5.4.99.-" evidence="4"/>
<organism evidence="6 7">
    <name type="scientific">Paenibacillus rigui</name>
    <dbReference type="NCBI Taxonomy" id="554312"/>
    <lineage>
        <taxon>Bacteria</taxon>
        <taxon>Bacillati</taxon>
        <taxon>Bacillota</taxon>
        <taxon>Bacilli</taxon>
        <taxon>Bacillales</taxon>
        <taxon>Paenibacillaceae</taxon>
        <taxon>Paenibacillus</taxon>
    </lineage>
</organism>
<dbReference type="CDD" id="cd02869">
    <property type="entry name" value="PseudoU_synth_RluA_like"/>
    <property type="match status" value="1"/>
</dbReference>
<dbReference type="Proteomes" id="UP000215509">
    <property type="component" value="Unassembled WGS sequence"/>
</dbReference>
<dbReference type="NCBIfam" id="TIGR00005">
    <property type="entry name" value="rluA_subfam"/>
    <property type="match status" value="1"/>
</dbReference>
<dbReference type="InterPro" id="IPR006145">
    <property type="entry name" value="PsdUridine_synth_RsuA/RluA"/>
</dbReference>
<comment type="caution">
    <text evidence="6">The sequence shown here is derived from an EMBL/GenBank/DDBJ whole genome shotgun (WGS) entry which is preliminary data.</text>
</comment>
<dbReference type="InterPro" id="IPR020103">
    <property type="entry name" value="PsdUridine_synth_cat_dom_sf"/>
</dbReference>
<proteinExistence type="inferred from homology"/>